<feature type="transmembrane region" description="Helical" evidence="2">
    <location>
        <begin position="200"/>
        <end position="224"/>
    </location>
</feature>
<dbReference type="EMBL" id="RSCJ01000007">
    <property type="protein sequence ID" value="RUR83437.1"/>
    <property type="molecule type" value="Genomic_DNA"/>
</dbReference>
<name>A0A3S5K285_CHLFR</name>
<accession>A0A3S5K285</accession>
<keyword evidence="2" id="KW-1133">Transmembrane helix</keyword>
<evidence type="ECO:0000313" key="3">
    <source>
        <dbReference type="EMBL" id="RUR83437.1"/>
    </source>
</evidence>
<dbReference type="OrthoDB" id="483348at2"/>
<dbReference type="Proteomes" id="UP000268857">
    <property type="component" value="Unassembled WGS sequence"/>
</dbReference>
<keyword evidence="4" id="KW-1185">Reference proteome</keyword>
<evidence type="ECO:0000313" key="4">
    <source>
        <dbReference type="Proteomes" id="UP000268857"/>
    </source>
</evidence>
<reference evidence="3 4" key="1">
    <citation type="journal article" date="2019" name="Genome Biol. Evol.">
        <title>Day and night: Metabolic profiles and evolutionary relationships of six axenic non-marine cyanobacteria.</title>
        <authorList>
            <person name="Will S.E."/>
            <person name="Henke P."/>
            <person name="Boedeker C."/>
            <person name="Huang S."/>
            <person name="Brinkmann H."/>
            <person name="Rohde M."/>
            <person name="Jarek M."/>
            <person name="Friedl T."/>
            <person name="Seufert S."/>
            <person name="Schumacher M."/>
            <person name="Overmann J."/>
            <person name="Neumann-Schaal M."/>
            <person name="Petersen J."/>
        </authorList>
    </citation>
    <scope>NUCLEOTIDE SEQUENCE [LARGE SCALE GENOMIC DNA]</scope>
    <source>
        <strain evidence="3 4">PCC 6912</strain>
    </source>
</reference>
<organism evidence="3 4">
    <name type="scientific">Chlorogloeopsis fritschii PCC 6912</name>
    <dbReference type="NCBI Taxonomy" id="211165"/>
    <lineage>
        <taxon>Bacteria</taxon>
        <taxon>Bacillati</taxon>
        <taxon>Cyanobacteriota</taxon>
        <taxon>Cyanophyceae</taxon>
        <taxon>Nostocales</taxon>
        <taxon>Chlorogloeopsidaceae</taxon>
        <taxon>Chlorogloeopsis</taxon>
    </lineage>
</organism>
<feature type="region of interest" description="Disordered" evidence="1">
    <location>
        <begin position="302"/>
        <end position="361"/>
    </location>
</feature>
<keyword evidence="2" id="KW-0812">Transmembrane</keyword>
<keyword evidence="2" id="KW-0472">Membrane</keyword>
<comment type="caution">
    <text evidence="3">The sequence shown here is derived from an EMBL/GenBank/DDBJ whole genome shotgun (WGS) entry which is preliminary data.</text>
</comment>
<sequence length="434" mass="46725">MSQNHLEDSGVQSSKTPGLKPVLAAALASLEVQLDQELTRYRRTRLAAYRTLNQPRMRASMSNQAQKLAAAATVVTTQPSPIAESVNEISSPQVSSIIQSTPVADIHEELPKPVKENLPRQHTLQISSTSATDEKPALPTLNSANIVPAAIAENKSEDIVKPQATPKPPEDYLESSEALLRSLAQEPPQTTKTRTSGDSLLSPIGIGSMLLLLLSSLTLGYVMFNPKNLPRFSFNNLFQRNASNSEVKTENVSSNTKIQTQAPLTPIPKYPNLATNEFTEVKTPDDVVGLAPTATPILISTPNPVVTPNSAVSPTTAAQPPQLPIATPSPEITPTTAAQVQQPTATTSPSAQPTPTPQKLDDAEIKPLADGFYHVVVDNQGENSLAKARLAVPDAYLSPEKKFIYLGAFKTKEQVKQHLQMLETKGIKARVQQP</sequence>
<evidence type="ECO:0000256" key="1">
    <source>
        <dbReference type="SAM" id="MobiDB-lite"/>
    </source>
</evidence>
<evidence type="ECO:0000256" key="2">
    <source>
        <dbReference type="SAM" id="Phobius"/>
    </source>
</evidence>
<feature type="compositionally biased region" description="Low complexity" evidence="1">
    <location>
        <begin position="333"/>
        <end position="353"/>
    </location>
</feature>
<feature type="compositionally biased region" description="Polar residues" evidence="1">
    <location>
        <begin position="302"/>
        <end position="319"/>
    </location>
</feature>
<dbReference type="RefSeq" id="WP_016874627.1">
    <property type="nucleotide sequence ID" value="NZ_AJLN01000116.1"/>
</dbReference>
<protein>
    <recommendedName>
        <fullName evidence="5">SPOR domain-containing protein</fullName>
    </recommendedName>
</protein>
<dbReference type="AlphaFoldDB" id="A0A3S5K285"/>
<evidence type="ECO:0008006" key="5">
    <source>
        <dbReference type="Google" id="ProtNLM"/>
    </source>
</evidence>
<gene>
    <name evidence="3" type="ORF">PCC6912_22700</name>
</gene>
<proteinExistence type="predicted"/>
<dbReference type="STRING" id="211165.GCA_000317285_04813"/>